<protein>
    <recommendedName>
        <fullName evidence="2">VanZ-like domain-containing protein</fullName>
    </recommendedName>
</protein>
<dbReference type="PATRIC" id="fig|220754.4.peg.3701"/>
<keyword evidence="1" id="KW-1133">Transmembrane helix</keyword>
<keyword evidence="4" id="KW-1185">Reference proteome</keyword>
<feature type="transmembrane region" description="Helical" evidence="1">
    <location>
        <begin position="99"/>
        <end position="119"/>
    </location>
</feature>
<feature type="domain" description="VanZ-like" evidence="2">
    <location>
        <begin position="17"/>
        <end position="119"/>
    </location>
</feature>
<accession>A0A0C2V2K8</accession>
<dbReference type="NCBIfam" id="NF037970">
    <property type="entry name" value="vanZ_1"/>
    <property type="match status" value="1"/>
</dbReference>
<evidence type="ECO:0000313" key="3">
    <source>
        <dbReference type="EMBL" id="KIL43287.1"/>
    </source>
</evidence>
<comment type="caution">
    <text evidence="3">The sequence shown here is derived from an EMBL/GenBank/DDBJ whole genome shotgun (WGS) entry which is preliminary data.</text>
</comment>
<feature type="transmembrane region" description="Helical" evidence="1">
    <location>
        <begin position="46"/>
        <end position="64"/>
    </location>
</feature>
<dbReference type="AlphaFoldDB" id="A0A0C2V2K8"/>
<dbReference type="EMBL" id="JXRR01000022">
    <property type="protein sequence ID" value="KIL43287.1"/>
    <property type="molecule type" value="Genomic_DNA"/>
</dbReference>
<keyword evidence="1" id="KW-0472">Membrane</keyword>
<evidence type="ECO:0000313" key="4">
    <source>
        <dbReference type="Proteomes" id="UP000031972"/>
    </source>
</evidence>
<dbReference type="OrthoDB" id="291892at2"/>
<reference evidence="3 4" key="1">
    <citation type="submission" date="2015-01" db="EMBL/GenBank/DDBJ databases">
        <title>Jeotgalibacillus campisalis genome sequencing.</title>
        <authorList>
            <person name="Goh K.M."/>
            <person name="Chan K.-G."/>
            <person name="Yaakop A.S."/>
            <person name="Ee R."/>
            <person name="Gan H.M."/>
            <person name="Chan C.S."/>
        </authorList>
    </citation>
    <scope>NUCLEOTIDE SEQUENCE [LARGE SCALE GENOMIC DNA]</scope>
    <source>
        <strain evidence="3 4">SF-57</strain>
    </source>
</reference>
<feature type="transmembrane region" description="Helical" evidence="1">
    <location>
        <begin position="71"/>
        <end position="87"/>
    </location>
</feature>
<evidence type="ECO:0000256" key="1">
    <source>
        <dbReference type="SAM" id="Phobius"/>
    </source>
</evidence>
<keyword evidence="1" id="KW-0812">Transmembrane</keyword>
<dbReference type="RefSeq" id="WP_041061704.1">
    <property type="nucleotide sequence ID" value="NZ_JXRR01000022.1"/>
</dbReference>
<dbReference type="InterPro" id="IPR006976">
    <property type="entry name" value="VanZ-like"/>
</dbReference>
<dbReference type="Pfam" id="PF04892">
    <property type="entry name" value="VanZ"/>
    <property type="match status" value="1"/>
</dbReference>
<dbReference type="Proteomes" id="UP000031972">
    <property type="component" value="Unassembled WGS sequence"/>
</dbReference>
<name>A0A0C2V2K8_9BACL</name>
<evidence type="ECO:0000259" key="2">
    <source>
        <dbReference type="Pfam" id="PF04892"/>
    </source>
</evidence>
<organism evidence="3 4">
    <name type="scientific">Jeotgalibacillus campisalis</name>
    <dbReference type="NCBI Taxonomy" id="220754"/>
    <lineage>
        <taxon>Bacteria</taxon>
        <taxon>Bacillati</taxon>
        <taxon>Bacillota</taxon>
        <taxon>Bacilli</taxon>
        <taxon>Bacillales</taxon>
        <taxon>Caryophanaceae</taxon>
        <taxon>Jeotgalibacillus</taxon>
    </lineage>
</organism>
<sequence>MKKWMKSFFTVLPFLYMMLVWFLSSRPSDTVYALRNESLDLFIKESLHLVEFAILHFLFILALLAHGKLTTASHTAAAVIAAFYGLLDEIHQAFVPSRSATLIDAIKDLIGVMIVYILIQRAYFVRKNGWMAKWLQGFESWFRANKKDQA</sequence>
<proteinExistence type="predicted"/>
<gene>
    <name evidence="3" type="ORF">KR50_36900</name>
</gene>